<accession>A0A382BYM0</accession>
<sequence length="27" mass="3062">MSYGGYKVPKYYALNLVLHGHLDCFDG</sequence>
<evidence type="ECO:0000313" key="1">
    <source>
        <dbReference type="EMBL" id="SVB18906.1"/>
    </source>
</evidence>
<name>A0A382BYM0_9ZZZZ</name>
<reference evidence="1" key="1">
    <citation type="submission" date="2018-05" db="EMBL/GenBank/DDBJ databases">
        <authorList>
            <person name="Lanie J.A."/>
            <person name="Ng W.-L."/>
            <person name="Kazmierczak K.M."/>
            <person name="Andrzejewski T.M."/>
            <person name="Davidsen T.M."/>
            <person name="Wayne K.J."/>
            <person name="Tettelin H."/>
            <person name="Glass J.I."/>
            <person name="Rusch D."/>
            <person name="Podicherti R."/>
            <person name="Tsui H.-C.T."/>
            <person name="Winkler M.E."/>
        </authorList>
    </citation>
    <scope>NUCLEOTIDE SEQUENCE</scope>
</reference>
<protein>
    <submittedName>
        <fullName evidence="1">Uncharacterized protein</fullName>
    </submittedName>
</protein>
<dbReference type="EMBL" id="UINC01031985">
    <property type="protein sequence ID" value="SVB18906.1"/>
    <property type="molecule type" value="Genomic_DNA"/>
</dbReference>
<dbReference type="AlphaFoldDB" id="A0A382BYM0"/>
<gene>
    <name evidence="1" type="ORF">METZ01_LOCUS171760</name>
</gene>
<proteinExistence type="predicted"/>
<organism evidence="1">
    <name type="scientific">marine metagenome</name>
    <dbReference type="NCBI Taxonomy" id="408172"/>
    <lineage>
        <taxon>unclassified sequences</taxon>
        <taxon>metagenomes</taxon>
        <taxon>ecological metagenomes</taxon>
    </lineage>
</organism>